<dbReference type="RefSeq" id="XP_041155534.1">
    <property type="nucleotide sequence ID" value="XM_041312008.1"/>
</dbReference>
<evidence type="ECO:0000313" key="2">
    <source>
        <dbReference type="EMBL" id="KAG1788261.1"/>
    </source>
</evidence>
<sequence length="109" mass="12807">MHPSSPRVLNIIQQSCRIKSFTQFIYTCRRKCARSFTITRQRISSFLFCTFLLVSFCGVLFIFLLVCLFYPRDSPHPAPMTTTGPFVLVLRSLVLEFFHFILFVRLLFD</sequence>
<proteinExistence type="predicted"/>
<keyword evidence="3" id="KW-1185">Reference proteome</keyword>
<name>A0A9P7AH93_9AGAM</name>
<gene>
    <name evidence="2" type="ORF">HD556DRAFT_911599</name>
</gene>
<feature type="transmembrane region" description="Helical" evidence="1">
    <location>
        <begin position="46"/>
        <end position="71"/>
    </location>
</feature>
<keyword evidence="1" id="KW-0812">Transmembrane</keyword>
<evidence type="ECO:0000313" key="3">
    <source>
        <dbReference type="Proteomes" id="UP000719766"/>
    </source>
</evidence>
<accession>A0A9P7AH93</accession>
<comment type="caution">
    <text evidence="2">The sequence shown here is derived from an EMBL/GenBank/DDBJ whole genome shotgun (WGS) entry which is preliminary data.</text>
</comment>
<dbReference type="AlphaFoldDB" id="A0A9P7AH93"/>
<keyword evidence="1" id="KW-0472">Membrane</keyword>
<feature type="transmembrane region" description="Helical" evidence="1">
    <location>
        <begin position="86"/>
        <end position="108"/>
    </location>
</feature>
<protein>
    <submittedName>
        <fullName evidence="2">Uncharacterized protein</fullName>
    </submittedName>
</protein>
<dbReference type="Proteomes" id="UP000719766">
    <property type="component" value="Unassembled WGS sequence"/>
</dbReference>
<keyword evidence="1" id="KW-1133">Transmembrane helix</keyword>
<evidence type="ECO:0000256" key="1">
    <source>
        <dbReference type="SAM" id="Phobius"/>
    </source>
</evidence>
<reference evidence="2" key="1">
    <citation type="journal article" date="2020" name="New Phytol.">
        <title>Comparative genomics reveals dynamic genome evolution in host specialist ectomycorrhizal fungi.</title>
        <authorList>
            <person name="Lofgren L.A."/>
            <person name="Nguyen N.H."/>
            <person name="Vilgalys R."/>
            <person name="Ruytinx J."/>
            <person name="Liao H.L."/>
            <person name="Branco S."/>
            <person name="Kuo A."/>
            <person name="LaButti K."/>
            <person name="Lipzen A."/>
            <person name="Andreopoulos W."/>
            <person name="Pangilinan J."/>
            <person name="Riley R."/>
            <person name="Hundley H."/>
            <person name="Na H."/>
            <person name="Barry K."/>
            <person name="Grigoriev I.V."/>
            <person name="Stajich J.E."/>
            <person name="Kennedy P.G."/>
        </authorList>
    </citation>
    <scope>NUCLEOTIDE SEQUENCE</scope>
    <source>
        <strain evidence="2">S12</strain>
    </source>
</reference>
<dbReference type="GeneID" id="64605772"/>
<organism evidence="2 3">
    <name type="scientific">Suillus plorans</name>
    <dbReference type="NCBI Taxonomy" id="116603"/>
    <lineage>
        <taxon>Eukaryota</taxon>
        <taxon>Fungi</taxon>
        <taxon>Dikarya</taxon>
        <taxon>Basidiomycota</taxon>
        <taxon>Agaricomycotina</taxon>
        <taxon>Agaricomycetes</taxon>
        <taxon>Agaricomycetidae</taxon>
        <taxon>Boletales</taxon>
        <taxon>Suillineae</taxon>
        <taxon>Suillaceae</taxon>
        <taxon>Suillus</taxon>
    </lineage>
</organism>
<dbReference type="OrthoDB" id="10558857at2759"/>
<dbReference type="EMBL" id="JABBWE010000070">
    <property type="protein sequence ID" value="KAG1788261.1"/>
    <property type="molecule type" value="Genomic_DNA"/>
</dbReference>